<gene>
    <name evidence="2" type="ORF">AYBTSS11_LOCUS19654</name>
</gene>
<protein>
    <submittedName>
        <fullName evidence="2">Uncharacterized protein</fullName>
    </submittedName>
</protein>
<feature type="compositionally biased region" description="Polar residues" evidence="1">
    <location>
        <begin position="21"/>
        <end position="44"/>
    </location>
</feature>
<name>A0AA86SXJ4_9FABA</name>
<keyword evidence="3" id="KW-1185">Reference proteome</keyword>
<dbReference type="Proteomes" id="UP001189624">
    <property type="component" value="Chromosome 6"/>
</dbReference>
<dbReference type="Gramene" id="rna-AYBTSS11_LOCUS19654">
    <property type="protein sequence ID" value="CAJ1963212.1"/>
    <property type="gene ID" value="gene-AYBTSS11_LOCUS19654"/>
</dbReference>
<feature type="region of interest" description="Disordered" evidence="1">
    <location>
        <begin position="21"/>
        <end position="58"/>
    </location>
</feature>
<dbReference type="EMBL" id="OY731403">
    <property type="protein sequence ID" value="CAJ1963212.1"/>
    <property type="molecule type" value="Genomic_DNA"/>
</dbReference>
<dbReference type="AlphaFoldDB" id="A0AA86SXJ4"/>
<reference evidence="2" key="1">
    <citation type="submission" date="2023-10" db="EMBL/GenBank/DDBJ databases">
        <authorList>
            <person name="Domelevo Entfellner J.-B."/>
        </authorList>
    </citation>
    <scope>NUCLEOTIDE SEQUENCE</scope>
</reference>
<accession>A0AA86SXJ4</accession>
<sequence length="107" mass="11517">MGDLMQRIMEMIQAEQAAKGSNSFNNGFFPQNNGTSNSFNNHGSGPQDFKGATINSGQYAGNRNKVRASNHYGGRVINNSGTFNGNGNGGYIEGGFNSSTNNYYGRY</sequence>
<organism evidence="2 3">
    <name type="scientific">Sphenostylis stenocarpa</name>
    <dbReference type="NCBI Taxonomy" id="92480"/>
    <lineage>
        <taxon>Eukaryota</taxon>
        <taxon>Viridiplantae</taxon>
        <taxon>Streptophyta</taxon>
        <taxon>Embryophyta</taxon>
        <taxon>Tracheophyta</taxon>
        <taxon>Spermatophyta</taxon>
        <taxon>Magnoliopsida</taxon>
        <taxon>eudicotyledons</taxon>
        <taxon>Gunneridae</taxon>
        <taxon>Pentapetalae</taxon>
        <taxon>rosids</taxon>
        <taxon>fabids</taxon>
        <taxon>Fabales</taxon>
        <taxon>Fabaceae</taxon>
        <taxon>Papilionoideae</taxon>
        <taxon>50 kb inversion clade</taxon>
        <taxon>NPAAA clade</taxon>
        <taxon>indigoferoid/millettioid clade</taxon>
        <taxon>Phaseoleae</taxon>
        <taxon>Sphenostylis</taxon>
    </lineage>
</organism>
<proteinExistence type="predicted"/>
<evidence type="ECO:0000313" key="2">
    <source>
        <dbReference type="EMBL" id="CAJ1963212.1"/>
    </source>
</evidence>
<evidence type="ECO:0000256" key="1">
    <source>
        <dbReference type="SAM" id="MobiDB-lite"/>
    </source>
</evidence>
<evidence type="ECO:0000313" key="3">
    <source>
        <dbReference type="Proteomes" id="UP001189624"/>
    </source>
</evidence>